<keyword evidence="2" id="KW-0575">Peroxidase</keyword>
<evidence type="ECO:0000313" key="2">
    <source>
        <dbReference type="EMBL" id="SEM96344.1"/>
    </source>
</evidence>
<feature type="domain" description="Carboxymuconolactone decarboxylase-like" evidence="1">
    <location>
        <begin position="21"/>
        <end position="94"/>
    </location>
</feature>
<dbReference type="Pfam" id="PF02627">
    <property type="entry name" value="CMD"/>
    <property type="match status" value="1"/>
</dbReference>
<keyword evidence="2" id="KW-0560">Oxidoreductase</keyword>
<dbReference type="InterPro" id="IPR029032">
    <property type="entry name" value="AhpD-like"/>
</dbReference>
<proteinExistence type="predicted"/>
<keyword evidence="3" id="KW-1185">Reference proteome</keyword>
<dbReference type="Proteomes" id="UP000198942">
    <property type="component" value="Unassembled WGS sequence"/>
</dbReference>
<evidence type="ECO:0000259" key="1">
    <source>
        <dbReference type="Pfam" id="PF02627"/>
    </source>
</evidence>
<dbReference type="EMBL" id="FOCL01000002">
    <property type="protein sequence ID" value="SEM96344.1"/>
    <property type="molecule type" value="Genomic_DNA"/>
</dbReference>
<dbReference type="PANTHER" id="PTHR34846:SF10">
    <property type="entry name" value="CYTOPLASMIC PROTEIN"/>
    <property type="match status" value="1"/>
</dbReference>
<dbReference type="STRING" id="551995.SAMN05192574_10210"/>
<protein>
    <submittedName>
        <fullName evidence="2">Alkylhydroperoxidase AhpD family core domain-containing protein</fullName>
    </submittedName>
</protein>
<organism evidence="2 3">
    <name type="scientific">Mucilaginibacter gossypiicola</name>
    <dbReference type="NCBI Taxonomy" id="551995"/>
    <lineage>
        <taxon>Bacteria</taxon>
        <taxon>Pseudomonadati</taxon>
        <taxon>Bacteroidota</taxon>
        <taxon>Sphingobacteriia</taxon>
        <taxon>Sphingobacteriales</taxon>
        <taxon>Sphingobacteriaceae</taxon>
        <taxon>Mucilaginibacter</taxon>
    </lineage>
</organism>
<dbReference type="InterPro" id="IPR003779">
    <property type="entry name" value="CMD-like"/>
</dbReference>
<dbReference type="AlphaFoldDB" id="A0A1H8CPF4"/>
<dbReference type="RefSeq" id="WP_091208692.1">
    <property type="nucleotide sequence ID" value="NZ_FOCL01000002.1"/>
</dbReference>
<name>A0A1H8CPF4_9SPHI</name>
<reference evidence="3" key="1">
    <citation type="submission" date="2016-10" db="EMBL/GenBank/DDBJ databases">
        <authorList>
            <person name="Varghese N."/>
            <person name="Submissions S."/>
        </authorList>
    </citation>
    <scope>NUCLEOTIDE SEQUENCE [LARGE SCALE GENOMIC DNA]</scope>
    <source>
        <strain evidence="3">Gh-48</strain>
    </source>
</reference>
<dbReference type="InterPro" id="IPR004675">
    <property type="entry name" value="AhpD_core"/>
</dbReference>
<dbReference type="SUPFAM" id="SSF69118">
    <property type="entry name" value="AhpD-like"/>
    <property type="match status" value="1"/>
</dbReference>
<gene>
    <name evidence="2" type="ORF">SAMN05192574_10210</name>
</gene>
<dbReference type="NCBIfam" id="TIGR00778">
    <property type="entry name" value="ahpD_dom"/>
    <property type="match status" value="1"/>
</dbReference>
<sequence length="150" mass="17070">MEQRLSMWEKGQNALKPLFGMGAYIKKASIEEALLELVNFRVSQINKCAYCLDMHYKDARANGETEQRLYGLSAWEESPYYTDRERAAFAWAEAVTACHVTDEVYATAKTQFSDTELIDLTMAVTTINTWNRLNLSFPNVAGTYQVGQFS</sequence>
<dbReference type="OrthoDB" id="9801997at2"/>
<dbReference type="GO" id="GO:0051920">
    <property type="term" value="F:peroxiredoxin activity"/>
    <property type="evidence" value="ECO:0007669"/>
    <property type="project" value="InterPro"/>
</dbReference>
<dbReference type="PANTHER" id="PTHR34846">
    <property type="entry name" value="4-CARBOXYMUCONOLACTONE DECARBOXYLASE FAMILY PROTEIN (AFU_ORTHOLOGUE AFUA_6G11590)"/>
    <property type="match status" value="1"/>
</dbReference>
<accession>A0A1H8CPF4</accession>
<dbReference type="Gene3D" id="1.20.1290.10">
    <property type="entry name" value="AhpD-like"/>
    <property type="match status" value="1"/>
</dbReference>
<evidence type="ECO:0000313" key="3">
    <source>
        <dbReference type="Proteomes" id="UP000198942"/>
    </source>
</evidence>